<dbReference type="RefSeq" id="XP_007833739.1">
    <property type="nucleotide sequence ID" value="XM_007835548.1"/>
</dbReference>
<feature type="compositionally biased region" description="Polar residues" evidence="1">
    <location>
        <begin position="145"/>
        <end position="155"/>
    </location>
</feature>
<gene>
    <name evidence="2" type="ORF">PFICI_06967</name>
</gene>
<evidence type="ECO:0000256" key="1">
    <source>
        <dbReference type="SAM" id="MobiDB-lite"/>
    </source>
</evidence>
<reference evidence="3" key="1">
    <citation type="journal article" date="2015" name="BMC Genomics">
        <title>Genomic and transcriptomic analysis of the endophytic fungus Pestalotiopsis fici reveals its lifestyle and high potential for synthesis of natural products.</title>
        <authorList>
            <person name="Wang X."/>
            <person name="Zhang X."/>
            <person name="Liu L."/>
            <person name="Xiang M."/>
            <person name="Wang W."/>
            <person name="Sun X."/>
            <person name="Che Y."/>
            <person name="Guo L."/>
            <person name="Liu G."/>
            <person name="Guo L."/>
            <person name="Wang C."/>
            <person name="Yin W.B."/>
            <person name="Stadler M."/>
            <person name="Zhang X."/>
            <person name="Liu X."/>
        </authorList>
    </citation>
    <scope>NUCLEOTIDE SEQUENCE [LARGE SCALE GENOMIC DNA]</scope>
    <source>
        <strain evidence="3">W106-1 / CGMCC3.15140</strain>
    </source>
</reference>
<proteinExistence type="predicted"/>
<dbReference type="GeneID" id="19271980"/>
<dbReference type="KEGG" id="pfy:PFICI_06967"/>
<evidence type="ECO:0000313" key="2">
    <source>
        <dbReference type="EMBL" id="ETS81965.1"/>
    </source>
</evidence>
<name>W3X7C7_PESFW</name>
<organism evidence="2 3">
    <name type="scientific">Pestalotiopsis fici (strain W106-1 / CGMCC3.15140)</name>
    <dbReference type="NCBI Taxonomy" id="1229662"/>
    <lineage>
        <taxon>Eukaryota</taxon>
        <taxon>Fungi</taxon>
        <taxon>Dikarya</taxon>
        <taxon>Ascomycota</taxon>
        <taxon>Pezizomycotina</taxon>
        <taxon>Sordariomycetes</taxon>
        <taxon>Xylariomycetidae</taxon>
        <taxon>Amphisphaeriales</taxon>
        <taxon>Sporocadaceae</taxon>
        <taxon>Pestalotiopsis</taxon>
    </lineage>
</organism>
<dbReference type="InParanoid" id="W3X7C7"/>
<keyword evidence="3" id="KW-1185">Reference proteome</keyword>
<evidence type="ECO:0000313" key="3">
    <source>
        <dbReference type="Proteomes" id="UP000030651"/>
    </source>
</evidence>
<dbReference type="AlphaFoldDB" id="W3X7C7"/>
<feature type="region of interest" description="Disordered" evidence="1">
    <location>
        <begin position="142"/>
        <end position="208"/>
    </location>
</feature>
<sequence>MAFVLGLVGGAVRHAVKRERENQSSYQDHQSLLRNVDGYNYSNNNNSPYHQQPPCPCLGTHLPQYPCDPYRSHEAHVPVSRREFKRDLRRARRTEQQQQQHIQRAEACRQPGYSSAVPAVVYTDHNLGNTEGSQRRGVIRGTARDLSQNMSNTTAPPAYVGNRRASSDQGDLQDESDAPPPYEQIPVEARRRQSVEVLTSNSRERKMA</sequence>
<dbReference type="OrthoDB" id="10493827at2759"/>
<dbReference type="EMBL" id="KI912112">
    <property type="protein sequence ID" value="ETS81965.1"/>
    <property type="molecule type" value="Genomic_DNA"/>
</dbReference>
<dbReference type="HOGENOM" id="CLU_1321300_0_0_1"/>
<protein>
    <submittedName>
        <fullName evidence="2">Uncharacterized protein</fullName>
    </submittedName>
</protein>
<dbReference type="Proteomes" id="UP000030651">
    <property type="component" value="Unassembled WGS sequence"/>
</dbReference>
<accession>W3X7C7</accession>